<dbReference type="AlphaFoldDB" id="A0A401P2H4"/>
<proteinExistence type="predicted"/>
<dbReference type="STRING" id="75743.A0A401P2H4"/>
<keyword evidence="3" id="KW-1185">Reference proteome</keyword>
<sequence length="875" mass="91878">MGEGGTSRDTTHADVVQKISGVRGFSEVVMDDEDGRCLLDVICDPQALNDFLHGSDKGQLASASEGINSQVSSSTSCVDISFLEDDILGSPGSSGVPQNAEEPCDILQQSLQEANITQQTLQEEADLAASVLQIQPYSHPHSTNQLAEGSPQLLGSVGTDFSGLSQQQQTAVIAQQSLLQQVNTQFVNKTISVQRLIQQVGLNSVAIQPIASIQANGSPRACNIGQIQMVDQHGGQAAMMSIGQHHQQGLFAKPGLTSQMSAPSESYLSAASSECQVTLGSSISSPFQKTVTSTNLNGNSLFANTNLTQSTQQVAVRPTNSSQVVHTPVLTQIIQRTATPIQPKHRVNIQPKLVQISPKPSFSPNSSALQTALKIQTETTLQQQKAQQNLTFVAGASGQNVLLSTQGPTVAQSIAANLIKQQPQQVQSNMGKSVNVQVLNQGSSIVIQPQSVPQAVIPGQSQFILPGQMANAAAGSIPQQLSSIQPATMLTGQSAATPNLPGQPATNRVMGRQGSSSQLVSNQSLSAQILTTQHVAGQLITSQTNFGQVFAASNTQLTVGQGTAHILSGPLQLQPSQLAPSTILQIPSQLGAGFASQSHPSGQRTVVQSGPTVVQGVSLPNQITVLNSTGPIGPSINVQQVSISSPKCNIVKSQPSTDAELTPTLGLQQAHAPPQCHRRIQTQSQSQLVEIQQSAPLSAATSQPNSTLAENTDKSINQQGIGSALNADQLLLFQQKEQKQQLLYQQALKLQQEKGLSLTSSNGLAAPFTANSVPTSVIVSSGIGSAVQTSSILVPASTLLMEPKNQTVLPQSQPSHFLPALASQTRLLWVTQCIVTRKLCKDSVSTMTREGSDSSLKTTCPATTAIDSAGNPQYD</sequence>
<evidence type="ECO:0000313" key="3">
    <source>
        <dbReference type="Proteomes" id="UP000288216"/>
    </source>
</evidence>
<dbReference type="PANTHER" id="PTHR15572">
    <property type="entry name" value="GLIOMA TUMOR SUPPRESSOR CANDIDATE REGION GENE 1"/>
    <property type="match status" value="1"/>
</dbReference>
<dbReference type="Proteomes" id="UP000288216">
    <property type="component" value="Unassembled WGS sequence"/>
</dbReference>
<protein>
    <recommendedName>
        <fullName evidence="4">GLTSCR protein conserved domain-containing protein</fullName>
    </recommendedName>
</protein>
<reference evidence="2 3" key="1">
    <citation type="journal article" date="2018" name="Nat. Ecol. Evol.">
        <title>Shark genomes provide insights into elasmobranch evolution and the origin of vertebrates.</title>
        <authorList>
            <person name="Hara Y"/>
            <person name="Yamaguchi K"/>
            <person name="Onimaru K"/>
            <person name="Kadota M"/>
            <person name="Koyanagi M"/>
            <person name="Keeley SD"/>
            <person name="Tatsumi K"/>
            <person name="Tanaka K"/>
            <person name="Motone F"/>
            <person name="Kageyama Y"/>
            <person name="Nozu R"/>
            <person name="Adachi N"/>
            <person name="Nishimura O"/>
            <person name="Nakagawa R"/>
            <person name="Tanegashima C"/>
            <person name="Kiyatake I"/>
            <person name="Matsumoto R"/>
            <person name="Murakumo K"/>
            <person name="Nishida K"/>
            <person name="Terakita A"/>
            <person name="Kuratani S"/>
            <person name="Sato K"/>
            <person name="Hyodo S Kuraku.S."/>
        </authorList>
    </citation>
    <scope>NUCLEOTIDE SEQUENCE [LARGE SCALE GENOMIC DNA]</scope>
</reference>
<dbReference type="OrthoDB" id="2556847at2759"/>
<organism evidence="2 3">
    <name type="scientific">Scyliorhinus torazame</name>
    <name type="common">Cloudy catshark</name>
    <name type="synonym">Catulus torazame</name>
    <dbReference type="NCBI Taxonomy" id="75743"/>
    <lineage>
        <taxon>Eukaryota</taxon>
        <taxon>Metazoa</taxon>
        <taxon>Chordata</taxon>
        <taxon>Craniata</taxon>
        <taxon>Vertebrata</taxon>
        <taxon>Chondrichthyes</taxon>
        <taxon>Elasmobranchii</taxon>
        <taxon>Galeomorphii</taxon>
        <taxon>Galeoidea</taxon>
        <taxon>Carcharhiniformes</taxon>
        <taxon>Scyliorhinidae</taxon>
        <taxon>Scyliorhinus</taxon>
    </lineage>
</organism>
<accession>A0A401P2H4</accession>
<evidence type="ECO:0000256" key="1">
    <source>
        <dbReference type="SAM" id="MobiDB-lite"/>
    </source>
</evidence>
<gene>
    <name evidence="2" type="ORF">scyTo_0012132</name>
</gene>
<dbReference type="OMA" id="CHRRIQT"/>
<evidence type="ECO:0008006" key="4">
    <source>
        <dbReference type="Google" id="ProtNLM"/>
    </source>
</evidence>
<evidence type="ECO:0000313" key="2">
    <source>
        <dbReference type="EMBL" id="GCB67338.1"/>
    </source>
</evidence>
<dbReference type="GO" id="GO:0016514">
    <property type="term" value="C:SWI/SNF complex"/>
    <property type="evidence" value="ECO:0007669"/>
    <property type="project" value="TreeGrafter"/>
</dbReference>
<comment type="caution">
    <text evidence="2">The sequence shown here is derived from an EMBL/GenBank/DDBJ whole genome shotgun (WGS) entry which is preliminary data.</text>
</comment>
<dbReference type="GO" id="GO:0045893">
    <property type="term" value="P:positive regulation of DNA-templated transcription"/>
    <property type="evidence" value="ECO:0007669"/>
    <property type="project" value="TreeGrafter"/>
</dbReference>
<dbReference type="EMBL" id="BFAA01005761">
    <property type="protein sequence ID" value="GCB67338.1"/>
    <property type="molecule type" value="Genomic_DNA"/>
</dbReference>
<dbReference type="PANTHER" id="PTHR15572:SF4">
    <property type="entry name" value="GLIOMA TUMOR SUPPRESSOR CANDIDATE REGION GENE 1 PROTEIN-LIKE ISOFORM X1"/>
    <property type="match status" value="1"/>
</dbReference>
<dbReference type="InterPro" id="IPR052438">
    <property type="entry name" value="Chromatin_remod/trans_coact"/>
</dbReference>
<feature type="region of interest" description="Disordered" evidence="1">
    <location>
        <begin position="682"/>
        <end position="710"/>
    </location>
</feature>
<name>A0A401P2H4_SCYTO</name>